<protein>
    <submittedName>
        <fullName evidence="2">Katnal2 protein</fullName>
    </submittedName>
</protein>
<feature type="compositionally biased region" description="Basic and acidic residues" evidence="1">
    <location>
        <begin position="138"/>
        <end position="149"/>
    </location>
</feature>
<sequence length="206" mass="23726">MELSYQTLKLTHQAREAYEMRTEARRKNLLILILHYLTQEGYIDAANALEEETKLGLRRFEVCDNVDLETILMEYESYYFVKFQKYPKMVKKAPDTVENNLLTRNGGKSKRVMNDNCQNLPKIYQQKPRPKTSAVKTGDTRSVKEHSKQEGVSNTQIDSANFGLNISKIHKDSTEEKAHPRRVSGTWGSRMERAVCFSLGKGKEST</sequence>
<gene>
    <name evidence="2" type="primary">Katnal2</name>
    <name evidence="2" type="ORF">PHOROB_LOCUS14138</name>
</gene>
<dbReference type="Proteomes" id="UP001152836">
    <property type="component" value="Unassembled WGS sequence"/>
</dbReference>
<dbReference type="SMART" id="SM00667">
    <property type="entry name" value="LisH"/>
    <property type="match status" value="1"/>
</dbReference>
<keyword evidence="3" id="KW-1185">Reference proteome</keyword>
<dbReference type="PROSITE" id="PS50896">
    <property type="entry name" value="LISH"/>
    <property type="match status" value="1"/>
</dbReference>
<dbReference type="AlphaFoldDB" id="A0AAV0A072"/>
<evidence type="ECO:0000313" key="2">
    <source>
        <dbReference type="EMBL" id="CAH7088579.1"/>
    </source>
</evidence>
<accession>A0AAV0A072</accession>
<name>A0AAV0A072_PHORO</name>
<feature type="region of interest" description="Disordered" evidence="1">
    <location>
        <begin position="126"/>
        <end position="157"/>
    </location>
</feature>
<dbReference type="EMBL" id="CALSGD010001547">
    <property type="protein sequence ID" value="CAH7088579.1"/>
    <property type="molecule type" value="Genomic_DNA"/>
</dbReference>
<comment type="caution">
    <text evidence="2">The sequence shown here is derived from an EMBL/GenBank/DDBJ whole genome shotgun (WGS) entry which is preliminary data.</text>
</comment>
<dbReference type="Pfam" id="PF08513">
    <property type="entry name" value="LisH"/>
    <property type="match status" value="1"/>
</dbReference>
<proteinExistence type="predicted"/>
<dbReference type="InterPro" id="IPR006594">
    <property type="entry name" value="LisH"/>
</dbReference>
<organism evidence="2 3">
    <name type="scientific">Phodopus roborovskii</name>
    <name type="common">Roborovski's desert hamster</name>
    <name type="synonym">Cricetulus roborovskii</name>
    <dbReference type="NCBI Taxonomy" id="109678"/>
    <lineage>
        <taxon>Eukaryota</taxon>
        <taxon>Metazoa</taxon>
        <taxon>Chordata</taxon>
        <taxon>Craniata</taxon>
        <taxon>Vertebrata</taxon>
        <taxon>Euteleostomi</taxon>
        <taxon>Mammalia</taxon>
        <taxon>Eutheria</taxon>
        <taxon>Euarchontoglires</taxon>
        <taxon>Glires</taxon>
        <taxon>Rodentia</taxon>
        <taxon>Myomorpha</taxon>
        <taxon>Muroidea</taxon>
        <taxon>Cricetidae</taxon>
        <taxon>Cricetinae</taxon>
        <taxon>Phodopus</taxon>
    </lineage>
</organism>
<evidence type="ECO:0000256" key="1">
    <source>
        <dbReference type="SAM" id="MobiDB-lite"/>
    </source>
</evidence>
<evidence type="ECO:0000313" key="3">
    <source>
        <dbReference type="Proteomes" id="UP001152836"/>
    </source>
</evidence>
<reference evidence="2" key="1">
    <citation type="submission" date="2022-06" db="EMBL/GenBank/DDBJ databases">
        <authorList>
            <person name="Andreotti S."/>
            <person name="Wyler E."/>
        </authorList>
    </citation>
    <scope>NUCLEOTIDE SEQUENCE</scope>
</reference>